<dbReference type="PANTHER" id="PTHR32154:SF20">
    <property type="entry name" value="2-OXOGLUTARATE OXIDOREDUCTASE SUBUNIT KORA"/>
    <property type="match status" value="1"/>
</dbReference>
<dbReference type="Gene3D" id="3.40.50.970">
    <property type="match status" value="1"/>
</dbReference>
<dbReference type="AlphaFoldDB" id="A0A0F9CUJ4"/>
<dbReference type="Pfam" id="PF01855">
    <property type="entry name" value="POR_N"/>
    <property type="match status" value="1"/>
</dbReference>
<feature type="non-terminal residue" evidence="4">
    <location>
        <position position="1"/>
    </location>
</feature>
<dbReference type="CDD" id="cd07034">
    <property type="entry name" value="TPP_PYR_PFOR_IOR-alpha_like"/>
    <property type="match status" value="1"/>
</dbReference>
<dbReference type="SUPFAM" id="SSF52518">
    <property type="entry name" value="Thiamin diphosphate-binding fold (THDP-binding)"/>
    <property type="match status" value="1"/>
</dbReference>
<accession>A0A0F9CUJ4</accession>
<evidence type="ECO:0000313" key="4">
    <source>
        <dbReference type="EMBL" id="KKL09341.1"/>
    </source>
</evidence>
<dbReference type="InterPro" id="IPR050722">
    <property type="entry name" value="Pyruvate:ferred/Flavod_OxRd"/>
</dbReference>
<protein>
    <recommendedName>
        <fullName evidence="5">Pyruvate flavodoxin/ferredoxin oxidoreductase pyrimidine binding domain-containing protein</fullName>
    </recommendedName>
</protein>
<evidence type="ECO:0008006" key="5">
    <source>
        <dbReference type="Google" id="ProtNLM"/>
    </source>
</evidence>
<dbReference type="Pfam" id="PF01558">
    <property type="entry name" value="POR"/>
    <property type="match status" value="1"/>
</dbReference>
<comment type="caution">
    <text evidence="4">The sequence shown here is derived from an EMBL/GenBank/DDBJ whole genome shotgun (WGS) entry which is preliminary data.</text>
</comment>
<evidence type="ECO:0000256" key="1">
    <source>
        <dbReference type="ARBA" id="ARBA00023002"/>
    </source>
</evidence>
<dbReference type="SUPFAM" id="SSF53323">
    <property type="entry name" value="Pyruvate-ferredoxin oxidoreductase, PFOR, domain III"/>
    <property type="match status" value="1"/>
</dbReference>
<dbReference type="InterPro" id="IPR008713">
    <property type="entry name" value="Phage_lambda_NinG"/>
</dbReference>
<name>A0A0F9CUJ4_9ZZZZ</name>
<dbReference type="InterPro" id="IPR029061">
    <property type="entry name" value="THDP-binding"/>
</dbReference>
<evidence type="ECO:0000259" key="3">
    <source>
        <dbReference type="Pfam" id="PF01855"/>
    </source>
</evidence>
<dbReference type="Pfam" id="PF05766">
    <property type="entry name" value="NinG"/>
    <property type="match status" value="1"/>
</dbReference>
<dbReference type="GO" id="GO:0016903">
    <property type="term" value="F:oxidoreductase activity, acting on the aldehyde or oxo group of donors"/>
    <property type="evidence" value="ECO:0007669"/>
    <property type="project" value="InterPro"/>
</dbReference>
<dbReference type="InterPro" id="IPR002880">
    <property type="entry name" value="Pyrv_Fd/Flavodoxin_OxRdtase_N"/>
</dbReference>
<dbReference type="EMBL" id="LAZR01042522">
    <property type="protein sequence ID" value="KKL09341.1"/>
    <property type="molecule type" value="Genomic_DNA"/>
</dbReference>
<reference evidence="4" key="1">
    <citation type="journal article" date="2015" name="Nature">
        <title>Complex archaea that bridge the gap between prokaryotes and eukaryotes.</title>
        <authorList>
            <person name="Spang A."/>
            <person name="Saw J.H."/>
            <person name="Jorgensen S.L."/>
            <person name="Zaremba-Niedzwiedzka K."/>
            <person name="Martijn J."/>
            <person name="Lind A.E."/>
            <person name="van Eijk R."/>
            <person name="Schleper C."/>
            <person name="Guy L."/>
            <person name="Ettema T.J."/>
        </authorList>
    </citation>
    <scope>NUCLEOTIDE SEQUENCE</scope>
</reference>
<dbReference type="InterPro" id="IPR019752">
    <property type="entry name" value="Pyrv/ketoisovalerate_OxRed_cat"/>
</dbReference>
<dbReference type="GO" id="GO:0006979">
    <property type="term" value="P:response to oxidative stress"/>
    <property type="evidence" value="ECO:0007669"/>
    <property type="project" value="TreeGrafter"/>
</dbReference>
<feature type="non-terminal residue" evidence="4">
    <location>
        <position position="476"/>
    </location>
</feature>
<dbReference type="InterPro" id="IPR002869">
    <property type="entry name" value="Pyrv_flavodox_OxRed_cen"/>
</dbReference>
<dbReference type="PANTHER" id="PTHR32154">
    <property type="entry name" value="PYRUVATE-FLAVODOXIN OXIDOREDUCTASE-RELATED"/>
    <property type="match status" value="1"/>
</dbReference>
<organism evidence="4">
    <name type="scientific">marine sediment metagenome</name>
    <dbReference type="NCBI Taxonomy" id="412755"/>
    <lineage>
        <taxon>unclassified sequences</taxon>
        <taxon>metagenomes</taxon>
        <taxon>ecological metagenomes</taxon>
    </lineage>
</organism>
<feature type="domain" description="Pyruvate flavodoxin/ferredoxin oxidoreductase pyrimidine binding" evidence="3">
    <location>
        <begin position="360"/>
        <end position="475"/>
    </location>
</feature>
<dbReference type="Gene3D" id="3.40.920.10">
    <property type="entry name" value="Pyruvate-ferredoxin oxidoreductase, PFOR, domain III"/>
    <property type="match status" value="1"/>
</dbReference>
<keyword evidence="1" id="KW-0560">Oxidoreductase</keyword>
<gene>
    <name evidence="4" type="ORF">LCGC14_2566830</name>
</gene>
<feature type="domain" description="Pyruvate/ketoisovalerate oxidoreductase catalytic" evidence="2">
    <location>
        <begin position="123"/>
        <end position="312"/>
    </location>
</feature>
<evidence type="ECO:0000259" key="2">
    <source>
        <dbReference type="Pfam" id="PF01558"/>
    </source>
</evidence>
<proteinExistence type="predicted"/>
<sequence length="476" mass="52415">TCKRDYPIGKLQAGHFIPGREDSILFDPVYVHAQCYRCNIKRQGEWLKYFRFMEKKHGREYVLELMDRSEKKCLITPEWIENTMVHYLKKIKVKNGENLGRIILKESENGLDEVVVKFAGDSGDGMQLTGSQFSDTSAFIGNDLSTFPDYPSEIRAPGGTIAGVSGFQVHIGQKEVHSPGDQADVLVAMNPAALKANMRWIKDGATIIIDIDNFDNKHYKKAGYVEDPLGDGSLEGYNVVKAPITHLTRSTVKEFGLDIKTADKTKNQFVAGLLYWLFNRDIKIGENFLKRKFKNKQMLVDANIKVLREGYNYAETIEAMTTTFMVNPAKKKKGLFRNITGNQATAWGLIAASERSGRPLFLGSYPITPATEILQELASRKHLGVKTFQAEDEIAGISAAIGASYAGHLAATSTSGPGLALKGESIGLAVMTELPLVIINVQRGGPSTGLPTKTEQADLMQALYGRSGESPVVVMA</sequence>